<dbReference type="Gene3D" id="2.60.40.10">
    <property type="entry name" value="Immunoglobulins"/>
    <property type="match status" value="5"/>
</dbReference>
<dbReference type="InterPro" id="IPR007110">
    <property type="entry name" value="Ig-like_dom"/>
</dbReference>
<dbReference type="InterPro" id="IPR044023">
    <property type="entry name" value="Ig_7"/>
</dbReference>
<proteinExistence type="predicted"/>
<feature type="domain" description="HYR" evidence="2">
    <location>
        <begin position="2432"/>
        <end position="2521"/>
    </location>
</feature>
<dbReference type="Pfam" id="PF19408">
    <property type="entry name" value="PKD_6"/>
    <property type="match status" value="1"/>
</dbReference>
<feature type="domain" description="Ig-like" evidence="3">
    <location>
        <begin position="1092"/>
        <end position="1191"/>
    </location>
</feature>
<dbReference type="RefSeq" id="WP_163344125.1">
    <property type="nucleotide sequence ID" value="NZ_CP048409.1"/>
</dbReference>
<keyword evidence="1" id="KW-0677">Repeat</keyword>
<feature type="domain" description="HYR" evidence="2">
    <location>
        <begin position="2992"/>
        <end position="3081"/>
    </location>
</feature>
<dbReference type="InterPro" id="IPR003410">
    <property type="entry name" value="HYR_dom"/>
</dbReference>
<dbReference type="InterPro" id="IPR003599">
    <property type="entry name" value="Ig_sub"/>
</dbReference>
<dbReference type="SUPFAM" id="SSF48726">
    <property type="entry name" value="Immunoglobulin"/>
    <property type="match status" value="2"/>
</dbReference>
<sequence>MTVTSNNTCGSASASATYFINVDPLPVASAGGSDIICSNSSATVSGASASNGTILWTENGSGSLINPTTLTPTYIADAADEGNDVILTLIVTSNNTCGTASDTAYYTITVDSLPTATTAGSSTICSDSIFTLPVGAASASNGTILWTENGAGNITAGVNTLTPTYTPASGDEGNVVTLTMTVTSSNTCGTAKATATYSISVETPLTPSVSIAANATEVCDGDNITFTATPVNGGTSPSYNWLVDGSSVGAPDDSTFTTSALSDGQVVTVELISNGTCVSGVATSNSIPVTIVASAPLQPGPIDGLTAICPALSTVYTIDTVAGASDYTWTVPPGWIIESGQGTTSLSVTIPTVGQTGNVTVTANNVCGSSSQEILAVTVASDGSVYAGPDQKVCAGTTQVNLAGQISGAINHKNDWDWTLISGGSLEFKGEDNLNTLYYLPSNTDTIYVEIHSTSSVGGCGFLSDTMMIIVLPDPTASISSLSPVCEGETSPVTFTGTANTTVTYNIDGGSDQTVDIDGTGSVTLTTATITASTTYNLISVEYTDAPACSQPISGSTTITLDPQPTADAGTDQTICADDSVLLAGTITDAVSGTWSGGTGTFNPDNSTLNAYYIPSASEITAGSVTLTLTPSNPASSCDSIPDNVVITIDPLPTVEAGDPDTVCQSGSPDAIILSGATIGGGATTGTWSITSGGGNLSSTAQTATPGTVTYTPEIDFTGTVTLTLTTNASGSCDAVIDTRIIVVEPAPTVVAGSPDTVCQSAIPTPITLSGANVGGGASTGIWSITSGGGTLGHTTPSASPDTVTYTPAVGYNGTVSLTLTTDIVGTCEAVSATRTITIRPAPTVDAGAPQTICADDSVYLAGSVGGSATSGTWSGGAGSFYPDATTLNAAYKPSAAEIVAGSVTLTLTTDDPPGLCDAVSEDVQITIDPTVTVNAGTNDTICQGNSVVLEGTIGGGASTGSWVGGAGTFNPGRSNLNATYTPSAAEVAAGSVLLTLTSADPAGACGPQSDTTRIVIYKAVVITSQPVNTGACVGDSVALTVVATGSQLSYQWYIDGSPVGTNSPDLQIDPVSLADDASYYVEITGSPYCSPVTSNTVTLNVDAAITISSQPASQTECEGADVIFNVIASANGIPLNYQWRKDGTEIPGATNSDYFITGITTADAGDYDVIITGQGNFTCDSTVSAPATLTIGTDGTISQPVNKDTTLCENTALDIISFTLGGSASSVDLTGFLPSGVSLDSLGGDVFTISGTPTQTGTFDYTLTTTGSTCNNPSVSGTIVVEGQGTIILAGGNDSVSLCIDNPLPTITYSIGGNADSASITAGSLPPGISGSYNSTNGLFTISGTPTAAGTYPFTVSASGSLCDNPALSGEITVTDNAILTLTSGSDNQTWCIGTGIDPLTYTIGGSATSAVISLGSLPDGVNLTQTNDTVFTISGTPTETGTFDFTVSTTGSCLNVSDTALITIEPMPFGGVISPADFKVCTEINTGTLTLQSYTGNVLRWESSIDAGFTWTQYNDSTNNTFTYTNLPQFTQFRAVVGNAACGEVYSDTARIVVIPSFTPEITAIGGDVCSGEPITLTANAFILPDTVGIIQGGHFNQANPKGWLIYEDGELMDPFPADHDNEVPGPWAETNSNENNPISFCGQGWLNEKEGKKFALVAGAGVNSWMETPVFNLVGMPAAELSFVHAYMLGPNATARITLSLNGGPFNIVLAEYSGNLMNGMPNVVNDVGIDLSPYLGMTNLRIRFEYDSPDDECSVWAVDDISIPTPAPDIEYEWGPVYEIPGGSGQTVVVVPPTTTEYTLTVYVAGCPGSATEYLVSVVENPEVFTTNTCVGDTATFFQSTSYDGSWSVTGGGAIDNNGLFTADSAGCFEAIYTTTSGDCFGSASFMVFPVAPVPVVDTGCGPFTVTPPPTVEGFDIEYSFDGGSTWGPNVPPTADNCDGYHIHTRYITSALCDSIPIGTVSDCSVSPEFIRVVDQTPPEFTVPNDTTLTKDEDCLYDADISITGDVTDEWDSCSTGLEATYADIVVTGLCADTIFRYWTLIDDCGNEITKIQTIAVADNDHPPTFTVPADFTIYKNADCTFDADTSITGSVTDEADNCAVGLEAIYADTLRYGPCVDTIYRYWTLLDDCGGENTQIQTIIIIDNTKPEFDPEAQDSTMQCSTTDPDLEPLYLAWLANHAGARANDLCDPNLVWTADTALTTWTGVPGNLQREVTFTVTDGCGNSDTTSATFTIIDTLPPTITCPGSVSEIAAADSCSKTPATLGLPTYGDDCSVPELTYERVLPDGTTDNGIGTVNALSFPVGTSTVVYTVTDNAGLTAECSFSVTIVDTVPPTLEINGCQDVTETFGADDCTVNPTTIPDPDYSDNCWPDDSLVLTYVITGDTEDAGSGSVSGLDFNVGVSTVVYTVTDPDGNEASCSFDVTILRADIPYTVITCPDDPAPATVDPGDCDAQVTVDPPTIDENCPTATYTITNNINGDSVLNNYTFPVGTTEVVWTITDNSLNDTTCTVYVVVSGTNDPILTCPTSVTGTMTSDLCEAVPPAIDPPIYSAPCWPNDSLELTYYIVSENAAWDTTGTGFIPSDLEFPVGLNTVTYTVMDPDSNMVSCDFTVTMLQDAIPSTVIDCPTDPVPVVLGPTDCEAILTLTPPTITEVCTTAVYTITNNINAGSTIIDESFDVGITRVVWYIEDNSGNIDSCIVNVDVSGVQLPEITCPSPVTGTMSADDCYAIPPTIGSPTLTAPCWDTDSLDLTFRIINGTWDTTGVGEVNGLNFPVGTNTVWYIVTDPDGNKDSCDFTVTMLQDEIPSTVIDCPTDPAPVVLGPTDCEAILTLTPPTITEVCTTAVYTITNNINAGSTIIDESFDVGITRVVWYIEDNSGNIDSCIVNVDVSGVQLPEITCPSPVTGTMSADDCYAIPPTIGSPTLTAPCWDTDSLDLTFRIINGTWDTTGVGEVNGLPFPVGTNTVWYIVTDPDGNKDSCDFTVTMLQDEIPSTVIDCPTDPAPVTVGANDCEAFVDLDPPTITEVCTTATYTITNDYTGTADADTLYPIGTTTVVWYIEDNSGNIDSCTVYVVVNDLLPTLTCPPSITVPADFNKTYATGVGVGLPTYQDNCDSILTYTILDPFGTLDSIYGDPSDINLLLDTATYQLGVTTITYYFEDGNGNKVNCNFTVEVTGPPVIECPPSDTFYLDDSGCTYPFDPGIPTLISGVQPITWTWTLEDANGNVLTGTSTTPDDGPTPQSIIPNPYDFELGTTTITWTATNISGADTCDHHILVLDTIPPTFTTAPYEDCVDPLHWAVYNEDNPNPVFNHVDPLVEKFPVDYRTMFAGDTILDLTSLEDNCCDSTEMTIHWRIEFSDTPDPVTGDPVSHPDISGIGQPSEYEVGGIPKDIYLWGDGVLFTAVTHSIFYWVEDCNGNSTGEVWEEITITPRPEVKKTDY</sequence>
<dbReference type="InterPro" id="IPR013783">
    <property type="entry name" value="Ig-like_fold"/>
</dbReference>
<dbReference type="EMBL" id="CP048409">
    <property type="protein sequence ID" value="QIA06263.1"/>
    <property type="molecule type" value="Genomic_DNA"/>
</dbReference>
<feature type="domain" description="HYR" evidence="2">
    <location>
        <begin position="2239"/>
        <end position="2334"/>
    </location>
</feature>
<feature type="domain" description="HYR" evidence="2">
    <location>
        <begin position="2806"/>
        <end position="2896"/>
    </location>
</feature>
<accession>A0A6C0RA04</accession>
<protein>
    <submittedName>
        <fullName evidence="4">HYR domain-containing protein</fullName>
    </submittedName>
</protein>
<reference evidence="4 5" key="1">
    <citation type="submission" date="2020-02" db="EMBL/GenBank/DDBJ databases">
        <title>Genome sequencing for Draconibacterium sp. strain M1.</title>
        <authorList>
            <person name="Park S.-J."/>
        </authorList>
    </citation>
    <scope>NUCLEOTIDE SEQUENCE [LARGE SCALE GENOMIC DNA]</scope>
    <source>
        <strain evidence="4 5">M1</strain>
    </source>
</reference>
<dbReference type="KEGG" id="drc:G0Q07_00275"/>
<dbReference type="PROSITE" id="PS50835">
    <property type="entry name" value="IG_LIKE"/>
    <property type="match status" value="1"/>
</dbReference>
<keyword evidence="5" id="KW-1185">Reference proteome</keyword>
<dbReference type="InterPro" id="IPR045829">
    <property type="entry name" value="PKD_6"/>
</dbReference>
<gene>
    <name evidence="4" type="ORF">G0Q07_00275</name>
</gene>
<dbReference type="Pfam" id="PF02494">
    <property type="entry name" value="HYR"/>
    <property type="match status" value="6"/>
</dbReference>
<name>A0A6C0RA04_9BACT</name>
<dbReference type="InterPro" id="IPR036179">
    <property type="entry name" value="Ig-like_dom_sf"/>
</dbReference>
<organism evidence="4 5">
    <name type="scientific">Draconibacterium halophilum</name>
    <dbReference type="NCBI Taxonomy" id="2706887"/>
    <lineage>
        <taxon>Bacteria</taxon>
        <taxon>Pseudomonadati</taxon>
        <taxon>Bacteroidota</taxon>
        <taxon>Bacteroidia</taxon>
        <taxon>Marinilabiliales</taxon>
        <taxon>Prolixibacteraceae</taxon>
        <taxon>Draconibacterium</taxon>
    </lineage>
</organism>
<evidence type="ECO:0000313" key="4">
    <source>
        <dbReference type="EMBL" id="QIA06263.1"/>
    </source>
</evidence>
<feature type="domain" description="HYR" evidence="2">
    <location>
        <begin position="2346"/>
        <end position="2431"/>
    </location>
</feature>
<dbReference type="SMART" id="SM00409">
    <property type="entry name" value="IG"/>
    <property type="match status" value="2"/>
</dbReference>
<dbReference type="PROSITE" id="PS50825">
    <property type="entry name" value="HYR"/>
    <property type="match status" value="6"/>
</dbReference>
<evidence type="ECO:0000313" key="5">
    <source>
        <dbReference type="Proteomes" id="UP000474630"/>
    </source>
</evidence>
<dbReference type="PANTHER" id="PTHR24273:SF32">
    <property type="entry name" value="HYALIN"/>
    <property type="match status" value="1"/>
</dbReference>
<dbReference type="Pfam" id="PF19081">
    <property type="entry name" value="Ig_7"/>
    <property type="match status" value="1"/>
</dbReference>
<dbReference type="Proteomes" id="UP000474630">
    <property type="component" value="Chromosome"/>
</dbReference>
<evidence type="ECO:0000256" key="1">
    <source>
        <dbReference type="ARBA" id="ARBA00022737"/>
    </source>
</evidence>
<evidence type="ECO:0000259" key="3">
    <source>
        <dbReference type="PROSITE" id="PS50835"/>
    </source>
</evidence>
<dbReference type="PANTHER" id="PTHR24273">
    <property type="entry name" value="FI04643P-RELATED"/>
    <property type="match status" value="1"/>
</dbReference>
<feature type="domain" description="HYR" evidence="2">
    <location>
        <begin position="2620"/>
        <end position="2710"/>
    </location>
</feature>
<evidence type="ECO:0000259" key="2">
    <source>
        <dbReference type="PROSITE" id="PS50825"/>
    </source>
</evidence>